<feature type="binding site" evidence="6">
    <location>
        <position position="80"/>
    </location>
    <ligand>
        <name>carbamoyl phosphate</name>
        <dbReference type="ChEBI" id="CHEBI:58228"/>
    </ligand>
</feature>
<keyword evidence="6" id="KW-0963">Cytoplasm</keyword>
<dbReference type="InterPro" id="IPR036901">
    <property type="entry name" value="Asp/Orn_carbamoylTrfase_sf"/>
</dbReference>
<dbReference type="Proteomes" id="UP000002985">
    <property type="component" value="Unassembled WGS sequence"/>
</dbReference>
<evidence type="ECO:0000259" key="7">
    <source>
        <dbReference type="Pfam" id="PF00185"/>
    </source>
</evidence>
<proteinExistence type="inferred from homology"/>
<feature type="binding site" evidence="6">
    <location>
        <position position="162"/>
    </location>
    <ligand>
        <name>L-ornithine</name>
        <dbReference type="ChEBI" id="CHEBI:46911"/>
    </ligand>
</feature>
<dbReference type="SUPFAM" id="SSF53671">
    <property type="entry name" value="Aspartate/ornithine carbamoyltransferase"/>
    <property type="match status" value="1"/>
</dbReference>
<dbReference type="NCBIfam" id="TIGR00658">
    <property type="entry name" value="orni_carb_tr"/>
    <property type="match status" value="1"/>
</dbReference>
<dbReference type="HAMAP" id="MF_01109">
    <property type="entry name" value="OTCase"/>
    <property type="match status" value="1"/>
</dbReference>
<name>I3IRA9_9BACT</name>
<dbReference type="GO" id="GO:0042450">
    <property type="term" value="P:L-arginine biosynthetic process via ornithine"/>
    <property type="evidence" value="ECO:0007669"/>
    <property type="project" value="UniProtKB-UniRule"/>
</dbReference>
<comment type="catalytic activity">
    <reaction evidence="5 6">
        <text>carbamoyl phosphate + L-ornithine = L-citrulline + phosphate + H(+)</text>
        <dbReference type="Rhea" id="RHEA:19513"/>
        <dbReference type="ChEBI" id="CHEBI:15378"/>
        <dbReference type="ChEBI" id="CHEBI:43474"/>
        <dbReference type="ChEBI" id="CHEBI:46911"/>
        <dbReference type="ChEBI" id="CHEBI:57743"/>
        <dbReference type="ChEBI" id="CHEBI:58228"/>
        <dbReference type="EC" id="2.1.3.3"/>
    </reaction>
</comment>
<dbReference type="AlphaFoldDB" id="I3IRA9"/>
<dbReference type="PANTHER" id="PTHR45753">
    <property type="entry name" value="ORNITHINE CARBAMOYLTRANSFERASE, MITOCHONDRIAL"/>
    <property type="match status" value="1"/>
</dbReference>
<comment type="caution">
    <text evidence="6">Lacks conserved residue(s) required for the propagation of feature annotation.</text>
</comment>
<dbReference type="OrthoDB" id="9802587at2"/>
<feature type="binding site" evidence="6">
    <location>
        <position position="225"/>
    </location>
    <ligand>
        <name>L-ornithine</name>
        <dbReference type="ChEBI" id="CHEBI:46911"/>
    </ligand>
</feature>
<protein>
    <recommendedName>
        <fullName evidence="3 6">Ornithine carbamoyltransferase</fullName>
        <shortName evidence="6">OTCase</shortName>
        <ecNumber evidence="3 6">2.1.3.3</ecNumber>
    </recommendedName>
</protein>
<evidence type="ECO:0000256" key="1">
    <source>
        <dbReference type="ARBA" id="ARBA00004975"/>
    </source>
</evidence>
<dbReference type="InterPro" id="IPR006130">
    <property type="entry name" value="Asp/Orn_carbamoylTrfase"/>
</dbReference>
<organism evidence="9 10">
    <name type="scientific">Candidatus Jettenia caeni</name>
    <dbReference type="NCBI Taxonomy" id="247490"/>
    <lineage>
        <taxon>Bacteria</taxon>
        <taxon>Pseudomonadati</taxon>
        <taxon>Planctomycetota</taxon>
        <taxon>Candidatus Brocadiia</taxon>
        <taxon>Candidatus Brocadiales</taxon>
        <taxon>Candidatus Brocadiaceae</taxon>
        <taxon>Candidatus Jettenia</taxon>
    </lineage>
</organism>
<dbReference type="PRINTS" id="PR00102">
    <property type="entry name" value="OTCASE"/>
</dbReference>
<dbReference type="GO" id="GO:0005737">
    <property type="term" value="C:cytoplasm"/>
    <property type="evidence" value="ECO:0007669"/>
    <property type="project" value="UniProtKB-SubCell"/>
</dbReference>
<dbReference type="GO" id="GO:0019240">
    <property type="term" value="P:citrulline biosynthetic process"/>
    <property type="evidence" value="ECO:0007669"/>
    <property type="project" value="TreeGrafter"/>
</dbReference>
<comment type="caution">
    <text evidence="9">The sequence shown here is derived from an EMBL/GenBank/DDBJ whole genome shotgun (WGS) entry which is preliminary data.</text>
</comment>
<dbReference type="PRINTS" id="PR00100">
    <property type="entry name" value="AOTCASE"/>
</dbReference>
<accession>I3IRA9</accession>
<feature type="binding site" evidence="6">
    <location>
        <position position="104"/>
    </location>
    <ligand>
        <name>carbamoyl phosphate</name>
        <dbReference type="ChEBI" id="CHEBI:58228"/>
    </ligand>
</feature>
<dbReference type="InterPro" id="IPR006131">
    <property type="entry name" value="Asp_carbamoyltransf_Asp/Orn-bd"/>
</dbReference>
<reference evidence="9 10" key="1">
    <citation type="journal article" date="2012" name="FEBS Lett.">
        <title>Anammox organism KSU-1 expresses a NirK-type copper-containing nitrite reductase instead of a NirS-type with cytochrome cd1.</title>
        <authorList>
            <person name="Hira D."/>
            <person name="Toh H."/>
            <person name="Migita C.T."/>
            <person name="Okubo H."/>
            <person name="Nishiyama T."/>
            <person name="Hattori M."/>
            <person name="Furukawa K."/>
            <person name="Fujii T."/>
        </authorList>
    </citation>
    <scope>NUCLEOTIDE SEQUENCE [LARGE SCALE GENOMIC DNA]</scope>
</reference>
<dbReference type="EC" id="2.1.3.3" evidence="3 6"/>
<feature type="binding site" evidence="6">
    <location>
        <begin position="131"/>
        <end position="134"/>
    </location>
    <ligand>
        <name>carbamoyl phosphate</name>
        <dbReference type="ChEBI" id="CHEBI:58228"/>
    </ligand>
</feature>
<feature type="binding site" evidence="6">
    <location>
        <begin position="265"/>
        <end position="266"/>
    </location>
    <ligand>
        <name>carbamoyl phosphate</name>
        <dbReference type="ChEBI" id="CHEBI:58228"/>
    </ligand>
</feature>
<dbReference type="Pfam" id="PF02729">
    <property type="entry name" value="OTCace_N"/>
    <property type="match status" value="1"/>
</dbReference>
<evidence type="ECO:0000256" key="3">
    <source>
        <dbReference type="ARBA" id="ARBA00013007"/>
    </source>
</evidence>
<dbReference type="InterPro" id="IPR006132">
    <property type="entry name" value="Asp/Orn_carbamoyltranf_P-bd"/>
</dbReference>
<evidence type="ECO:0000256" key="4">
    <source>
        <dbReference type="ARBA" id="ARBA00022679"/>
    </source>
</evidence>
<comment type="subcellular location">
    <subcellularLocation>
        <location evidence="6">Cytoplasm</location>
    </subcellularLocation>
</comment>
<comment type="similarity">
    <text evidence="2 6">Belongs to the aspartate/ornithine carbamoyltransferase superfamily. OTCase family.</text>
</comment>
<feature type="domain" description="Aspartate/ornithine carbamoyltransferase carbamoyl-P binding" evidence="8">
    <location>
        <begin position="4"/>
        <end position="144"/>
    </location>
</feature>
<dbReference type="Gene3D" id="3.40.50.1370">
    <property type="entry name" value="Aspartate/ornithine carbamoyltransferase"/>
    <property type="match status" value="2"/>
</dbReference>
<dbReference type="PANTHER" id="PTHR45753:SF3">
    <property type="entry name" value="ORNITHINE TRANSCARBAMYLASE, MITOCHONDRIAL"/>
    <property type="match status" value="1"/>
</dbReference>
<feature type="domain" description="Aspartate/ornithine carbamoyltransferase Asp/Orn-binding" evidence="7">
    <location>
        <begin position="151"/>
        <end position="303"/>
    </location>
</feature>
<keyword evidence="4 6" id="KW-0808">Transferase</keyword>
<evidence type="ECO:0000256" key="5">
    <source>
        <dbReference type="ARBA" id="ARBA00048772"/>
    </source>
</evidence>
<dbReference type="InterPro" id="IPR024904">
    <property type="entry name" value="OTCase_ArgI"/>
</dbReference>
<dbReference type="EMBL" id="BAFH01000004">
    <property type="protein sequence ID" value="GAB64254.1"/>
    <property type="molecule type" value="Genomic_DNA"/>
</dbReference>
<dbReference type="GO" id="GO:0004585">
    <property type="term" value="F:ornithine carbamoyltransferase activity"/>
    <property type="evidence" value="ECO:0007669"/>
    <property type="project" value="UniProtKB-UniRule"/>
</dbReference>
<dbReference type="NCBIfam" id="NF001986">
    <property type="entry name" value="PRK00779.1"/>
    <property type="match status" value="1"/>
</dbReference>
<keyword evidence="10" id="KW-1185">Reference proteome</keyword>
<dbReference type="FunFam" id="3.40.50.1370:FF:000008">
    <property type="entry name" value="Ornithine carbamoyltransferase"/>
    <property type="match status" value="1"/>
</dbReference>
<dbReference type="STRING" id="247490.KSU1_D0945"/>
<feature type="binding site" evidence="6">
    <location>
        <begin position="229"/>
        <end position="230"/>
    </location>
    <ligand>
        <name>L-ornithine</name>
        <dbReference type="ChEBI" id="CHEBI:46911"/>
    </ligand>
</feature>
<dbReference type="Pfam" id="PF00185">
    <property type="entry name" value="OTCace"/>
    <property type="match status" value="1"/>
</dbReference>
<sequence length="307" mass="34682">MKCKDLISIAELTPSDIEEIFSVTRELKEWHSKGYDEKCLSGKTLGMIFEKSSMRTRVSFEVAMVQLGGHPIYLTQNDINLGKRETVKDGARVLSRYVDGIVIRTFSQEVIQELARYATVPVINALSDYLHPCQALSDLYTIQEKFGAYTNIKIVFIGDGNNVARSLAQISAKLGIPFHIASPKGYELTSDFTSQVKQMTDRSDILHLYQDPKEAAENANILYTDTWVSMGQEAEAQIRKQAFKGFQINSDLLKVAKDDVKVMHCLPAHRGEEITDEVIDGQHSIVYDQAENRLHLEKALLKLLLRR</sequence>
<dbReference type="GO" id="GO:0016597">
    <property type="term" value="F:amino acid binding"/>
    <property type="evidence" value="ECO:0007669"/>
    <property type="project" value="InterPro"/>
</dbReference>
<dbReference type="InterPro" id="IPR002292">
    <property type="entry name" value="Orn/put_carbamltrans"/>
</dbReference>
<evidence type="ECO:0000256" key="2">
    <source>
        <dbReference type="ARBA" id="ARBA00007805"/>
    </source>
</evidence>
<evidence type="ECO:0000259" key="8">
    <source>
        <dbReference type="Pfam" id="PF02729"/>
    </source>
</evidence>
<evidence type="ECO:0000313" key="9">
    <source>
        <dbReference type="EMBL" id="GAB64254.1"/>
    </source>
</evidence>
<evidence type="ECO:0000256" key="6">
    <source>
        <dbReference type="HAMAP-Rule" id="MF_01109"/>
    </source>
</evidence>
<evidence type="ECO:0000313" key="10">
    <source>
        <dbReference type="Proteomes" id="UP000002985"/>
    </source>
</evidence>
<feature type="binding site" evidence="6">
    <location>
        <position position="293"/>
    </location>
    <ligand>
        <name>carbamoyl phosphate</name>
        <dbReference type="ChEBI" id="CHEBI:58228"/>
    </ligand>
</feature>
<gene>
    <name evidence="9" type="ORF">KSU1_D0945</name>
</gene>
<comment type="pathway">
    <text evidence="1">Amino-acid biosynthesis; L-arginine biosynthesis; L-arginine from L-ornithine and carbamoyl phosphate: step 1/3.</text>
</comment>
<dbReference type="eggNOG" id="COG0078">
    <property type="taxonomic scope" value="Bacteria"/>
</dbReference>